<evidence type="ECO:0000313" key="3">
    <source>
        <dbReference type="Proteomes" id="UP000262969"/>
    </source>
</evidence>
<dbReference type="SMART" id="SM00635">
    <property type="entry name" value="BID_2"/>
    <property type="match status" value="1"/>
</dbReference>
<gene>
    <name evidence="2" type="ORF">DHW61_02850</name>
</gene>
<dbReference type="AlphaFoldDB" id="A0A3D2X475"/>
<feature type="non-terminal residue" evidence="2">
    <location>
        <position position="316"/>
    </location>
</feature>
<accession>A0A3D2X475</accession>
<dbReference type="Gene3D" id="2.60.40.1080">
    <property type="match status" value="1"/>
</dbReference>
<name>A0A3D2X475_9FIRM</name>
<sequence>MLAKLNHLVKVKKHHKPICLLITLTLLLGLFPLSLQSVNAATKFVGIEIEQKIVVAKVGDKVELKPMGYYYLNLFGDDIDTPCYEDVSNVKWKSSNTKIATVSKKGILTAKAPGKCIITATWGKKKAQCKVRIYTEKELYDKVLDADIAHEDVFMALTTNYYKNYDLLYDTEMFEEVSEKKVQAARKAKEIIDTVVTKDMSDYEKMMAIAEWIVENIQVIDNYKSKFTKANLRTYEKGYYYLDPLLYGKSNEMGIGLLFELLLNVCGIRCELVHDAGSFHTDQGEEIYLTYSNAVELDGAYYYFNIMQLASDMKEL</sequence>
<dbReference type="SUPFAM" id="SSF49373">
    <property type="entry name" value="Invasin/intimin cell-adhesion fragments"/>
    <property type="match status" value="1"/>
</dbReference>
<comment type="caution">
    <text evidence="2">The sequence shown here is derived from an EMBL/GenBank/DDBJ whole genome shotgun (WGS) entry which is preliminary data.</text>
</comment>
<proteinExistence type="predicted"/>
<dbReference type="InterPro" id="IPR008964">
    <property type="entry name" value="Invasin/intimin_cell_adhesion"/>
</dbReference>
<dbReference type="InterPro" id="IPR003343">
    <property type="entry name" value="Big_2"/>
</dbReference>
<feature type="domain" description="BIG2" evidence="1">
    <location>
        <begin position="43"/>
        <end position="132"/>
    </location>
</feature>
<evidence type="ECO:0000313" key="2">
    <source>
        <dbReference type="EMBL" id="HCL01345.1"/>
    </source>
</evidence>
<dbReference type="EMBL" id="DPVV01000103">
    <property type="protein sequence ID" value="HCL01345.1"/>
    <property type="molecule type" value="Genomic_DNA"/>
</dbReference>
<reference evidence="2 3" key="1">
    <citation type="journal article" date="2018" name="Nat. Biotechnol.">
        <title>A standardized bacterial taxonomy based on genome phylogeny substantially revises the tree of life.</title>
        <authorList>
            <person name="Parks D.H."/>
            <person name="Chuvochina M."/>
            <person name="Waite D.W."/>
            <person name="Rinke C."/>
            <person name="Skarshewski A."/>
            <person name="Chaumeil P.A."/>
            <person name="Hugenholtz P."/>
        </authorList>
    </citation>
    <scope>NUCLEOTIDE SEQUENCE [LARGE SCALE GENOMIC DNA]</scope>
    <source>
        <strain evidence="2">UBA11728</strain>
    </source>
</reference>
<evidence type="ECO:0000259" key="1">
    <source>
        <dbReference type="SMART" id="SM00635"/>
    </source>
</evidence>
<protein>
    <recommendedName>
        <fullName evidence="1">BIG2 domain-containing protein</fullName>
    </recommendedName>
</protein>
<organism evidence="2 3">
    <name type="scientific">Lachnoclostridium phytofermentans</name>
    <dbReference type="NCBI Taxonomy" id="66219"/>
    <lineage>
        <taxon>Bacteria</taxon>
        <taxon>Bacillati</taxon>
        <taxon>Bacillota</taxon>
        <taxon>Clostridia</taxon>
        <taxon>Lachnospirales</taxon>
        <taxon>Lachnospiraceae</taxon>
    </lineage>
</organism>
<dbReference type="Pfam" id="PF02368">
    <property type="entry name" value="Big_2"/>
    <property type="match status" value="1"/>
</dbReference>
<dbReference type="Proteomes" id="UP000262969">
    <property type="component" value="Unassembled WGS sequence"/>
</dbReference>